<dbReference type="CDD" id="cd11648">
    <property type="entry name" value="RsmI"/>
    <property type="match status" value="1"/>
</dbReference>
<keyword evidence="5" id="KW-0949">S-adenosyl-L-methionine</keyword>
<dbReference type="EMBL" id="CAFBLP010000008">
    <property type="protein sequence ID" value="CAB4864798.1"/>
    <property type="molecule type" value="Genomic_DNA"/>
</dbReference>
<dbReference type="InterPro" id="IPR035996">
    <property type="entry name" value="4pyrrol_Methylase_sf"/>
</dbReference>
<dbReference type="PANTHER" id="PTHR46111">
    <property type="entry name" value="RIBOSOMAL RNA SMALL SUBUNIT METHYLTRANSFERASE I"/>
    <property type="match status" value="1"/>
</dbReference>
<accession>A0A6J7D6Q2</accession>
<evidence type="ECO:0000256" key="5">
    <source>
        <dbReference type="ARBA" id="ARBA00022691"/>
    </source>
</evidence>
<dbReference type="InterPro" id="IPR000878">
    <property type="entry name" value="4pyrrol_Mease"/>
</dbReference>
<dbReference type="InterPro" id="IPR014776">
    <property type="entry name" value="4pyrrole_Mease_sub2"/>
</dbReference>
<reference evidence="7" key="1">
    <citation type="submission" date="2020-05" db="EMBL/GenBank/DDBJ databases">
        <authorList>
            <person name="Chiriac C."/>
            <person name="Salcher M."/>
            <person name="Ghai R."/>
            <person name="Kavagutti S V."/>
        </authorList>
    </citation>
    <scope>NUCLEOTIDE SEQUENCE</scope>
</reference>
<dbReference type="FunFam" id="3.30.950.10:FF:000002">
    <property type="entry name" value="Ribosomal RNA small subunit methyltransferase I"/>
    <property type="match status" value="1"/>
</dbReference>
<dbReference type="PIRSF" id="PIRSF005917">
    <property type="entry name" value="MTase_YraL"/>
    <property type="match status" value="1"/>
</dbReference>
<feature type="domain" description="Tetrapyrrole methylase" evidence="6">
    <location>
        <begin position="4"/>
        <end position="204"/>
    </location>
</feature>
<name>A0A6J7D6Q2_9ZZZZ</name>
<proteinExistence type="inferred from homology"/>
<dbReference type="GO" id="GO:0006364">
    <property type="term" value="P:rRNA processing"/>
    <property type="evidence" value="ECO:0007669"/>
    <property type="project" value="UniProtKB-KW"/>
</dbReference>
<keyword evidence="1" id="KW-0963">Cytoplasm</keyword>
<dbReference type="PANTHER" id="PTHR46111:SF1">
    <property type="entry name" value="RIBOSOMAL RNA SMALL SUBUNIT METHYLTRANSFERASE I"/>
    <property type="match status" value="1"/>
</dbReference>
<dbReference type="FunFam" id="3.40.1010.10:FF:000007">
    <property type="entry name" value="Ribosomal RNA small subunit methyltransferase I"/>
    <property type="match status" value="1"/>
</dbReference>
<keyword evidence="3" id="KW-0489">Methyltransferase</keyword>
<dbReference type="GO" id="GO:0032259">
    <property type="term" value="P:methylation"/>
    <property type="evidence" value="ECO:0007669"/>
    <property type="project" value="UniProtKB-KW"/>
</dbReference>
<gene>
    <name evidence="7" type="ORF">UFOPK3376_00474</name>
</gene>
<dbReference type="InterPro" id="IPR008189">
    <property type="entry name" value="rRNA_ssu_MeTfrase_I"/>
</dbReference>
<dbReference type="HAMAP" id="MF_01877">
    <property type="entry name" value="16SrRNA_methyltr_I"/>
    <property type="match status" value="1"/>
</dbReference>
<dbReference type="GO" id="GO:0008168">
    <property type="term" value="F:methyltransferase activity"/>
    <property type="evidence" value="ECO:0007669"/>
    <property type="project" value="UniProtKB-KW"/>
</dbReference>
<evidence type="ECO:0000259" key="6">
    <source>
        <dbReference type="Pfam" id="PF00590"/>
    </source>
</evidence>
<dbReference type="NCBIfam" id="TIGR00096">
    <property type="entry name" value="16S rRNA (cytidine(1402)-2'-O)-methyltransferase"/>
    <property type="match status" value="1"/>
</dbReference>
<evidence type="ECO:0000256" key="1">
    <source>
        <dbReference type="ARBA" id="ARBA00022490"/>
    </source>
</evidence>
<dbReference type="Gene3D" id="3.40.1010.10">
    <property type="entry name" value="Cobalt-precorrin-4 Transmethylase, Domain 1"/>
    <property type="match status" value="1"/>
</dbReference>
<dbReference type="AlphaFoldDB" id="A0A6J7D6Q2"/>
<organism evidence="7">
    <name type="scientific">freshwater metagenome</name>
    <dbReference type="NCBI Taxonomy" id="449393"/>
    <lineage>
        <taxon>unclassified sequences</taxon>
        <taxon>metagenomes</taxon>
        <taxon>ecological metagenomes</taxon>
    </lineage>
</organism>
<evidence type="ECO:0000313" key="7">
    <source>
        <dbReference type="EMBL" id="CAB4864798.1"/>
    </source>
</evidence>
<evidence type="ECO:0000256" key="2">
    <source>
        <dbReference type="ARBA" id="ARBA00022552"/>
    </source>
</evidence>
<dbReference type="SUPFAM" id="SSF53790">
    <property type="entry name" value="Tetrapyrrole methylase"/>
    <property type="match status" value="1"/>
</dbReference>
<sequence length="284" mass="30167">MGTLLLVATPIGNLGDLSPRAIEALQGCALICCEDTRRTGGLLSHFGIHGVRMAIANEHTETARVDEVLNLLAAGQTVAVVTDAGMPGISDPGERLVRAAIEHHHTVSAVPGPSAEVMALVISGLPSHRYVFEGFLPRSGTERAQRLREATAERRTVVLYEAPHRLARTLAELHSICGPDRRVVLARELTKLHEEVWRGTLGEAVARVAEREPQGEYVIVLDGAELPPGATDDDIRAALDTSLGAGASRKSAVASVAQLLDVPKNRVYDIALSIGAQLRGNSAS</sequence>
<dbReference type="InterPro" id="IPR014777">
    <property type="entry name" value="4pyrrole_Mease_sub1"/>
</dbReference>
<keyword evidence="2" id="KW-0698">rRNA processing</keyword>
<keyword evidence="4" id="KW-0808">Transferase</keyword>
<protein>
    <submittedName>
        <fullName evidence="7">Unannotated protein</fullName>
    </submittedName>
</protein>
<evidence type="ECO:0000256" key="4">
    <source>
        <dbReference type="ARBA" id="ARBA00022679"/>
    </source>
</evidence>
<dbReference type="Pfam" id="PF00590">
    <property type="entry name" value="TP_methylase"/>
    <property type="match status" value="1"/>
</dbReference>
<dbReference type="Gene3D" id="3.30.950.10">
    <property type="entry name" value="Methyltransferase, Cobalt-precorrin-4 Transmethylase, Domain 2"/>
    <property type="match status" value="1"/>
</dbReference>
<evidence type="ECO:0000256" key="3">
    <source>
        <dbReference type="ARBA" id="ARBA00022603"/>
    </source>
</evidence>